<dbReference type="AlphaFoldDB" id="A0AAD6MS17"/>
<dbReference type="EMBL" id="JAQJAN010000019">
    <property type="protein sequence ID" value="KAJ5709478.1"/>
    <property type="molecule type" value="Genomic_DNA"/>
</dbReference>
<evidence type="ECO:0000313" key="2">
    <source>
        <dbReference type="Proteomes" id="UP001215712"/>
    </source>
</evidence>
<accession>A0AAD6MS17</accession>
<reference evidence="1" key="1">
    <citation type="journal article" date="2023" name="IMA Fungus">
        <title>Comparative genomic study of the Penicillium genus elucidates a diverse pangenome and 15 lateral gene transfer events.</title>
        <authorList>
            <person name="Petersen C."/>
            <person name="Sorensen T."/>
            <person name="Nielsen M.R."/>
            <person name="Sondergaard T.E."/>
            <person name="Sorensen J.L."/>
            <person name="Fitzpatrick D.A."/>
            <person name="Frisvad J.C."/>
            <person name="Nielsen K.L."/>
        </authorList>
    </citation>
    <scope>NUCLEOTIDE SEQUENCE</scope>
    <source>
        <strain evidence="1">IBT 17514</strain>
    </source>
</reference>
<protein>
    <submittedName>
        <fullName evidence="1">Uncharacterized protein</fullName>
    </submittedName>
</protein>
<evidence type="ECO:0000313" key="1">
    <source>
        <dbReference type="EMBL" id="KAJ5709478.1"/>
    </source>
</evidence>
<proteinExistence type="predicted"/>
<name>A0AAD6MS17_9EURO</name>
<organism evidence="1 2">
    <name type="scientific">Penicillium malachiteum</name>
    <dbReference type="NCBI Taxonomy" id="1324776"/>
    <lineage>
        <taxon>Eukaryota</taxon>
        <taxon>Fungi</taxon>
        <taxon>Dikarya</taxon>
        <taxon>Ascomycota</taxon>
        <taxon>Pezizomycotina</taxon>
        <taxon>Eurotiomycetes</taxon>
        <taxon>Eurotiomycetidae</taxon>
        <taxon>Eurotiales</taxon>
        <taxon>Aspergillaceae</taxon>
        <taxon>Penicillium</taxon>
    </lineage>
</organism>
<dbReference type="Proteomes" id="UP001215712">
    <property type="component" value="Unassembled WGS sequence"/>
</dbReference>
<comment type="caution">
    <text evidence="1">The sequence shown here is derived from an EMBL/GenBank/DDBJ whole genome shotgun (WGS) entry which is preliminary data.</text>
</comment>
<keyword evidence="2" id="KW-1185">Reference proteome</keyword>
<reference evidence="1" key="2">
    <citation type="submission" date="2023-01" db="EMBL/GenBank/DDBJ databases">
        <authorList>
            <person name="Petersen C."/>
        </authorList>
    </citation>
    <scope>NUCLEOTIDE SEQUENCE</scope>
    <source>
        <strain evidence="1">IBT 17514</strain>
    </source>
</reference>
<gene>
    <name evidence="1" type="ORF">N7493_010812</name>
</gene>
<sequence length="68" mass="7306">MRLNSYRLRGVFASTRPQFVPSRLAFHDLDALGSGNEVDGLRLNEPGEDGADDPGVVFAVLGTPMGFV</sequence>